<reference evidence="2 3" key="1">
    <citation type="submission" date="2013-02" db="EMBL/GenBank/DDBJ databases">
        <title>The Genome Sequence of Acinetobacter sp. ANC 3994.</title>
        <authorList>
            <consortium name="The Broad Institute Genome Sequencing Platform"/>
            <consortium name="The Broad Institute Genome Sequencing Center for Infectious Disease"/>
            <person name="Cerqueira G."/>
            <person name="Feldgarden M."/>
            <person name="Courvalin P."/>
            <person name="Perichon B."/>
            <person name="Grillot-Courvalin C."/>
            <person name="Clermont D."/>
            <person name="Rocha E."/>
            <person name="Yoon E.-J."/>
            <person name="Nemec A."/>
            <person name="Walker B."/>
            <person name="Young S.K."/>
            <person name="Zeng Q."/>
            <person name="Gargeya S."/>
            <person name="Fitzgerald M."/>
            <person name="Haas B."/>
            <person name="Abouelleil A."/>
            <person name="Alvarado L."/>
            <person name="Arachchi H.M."/>
            <person name="Berlin A.M."/>
            <person name="Chapman S.B."/>
            <person name="Dewar J."/>
            <person name="Goldberg J."/>
            <person name="Griggs A."/>
            <person name="Gujja S."/>
            <person name="Hansen M."/>
            <person name="Howarth C."/>
            <person name="Imamovic A."/>
            <person name="Larimer J."/>
            <person name="McCowan C."/>
            <person name="Murphy C."/>
            <person name="Neiman D."/>
            <person name="Pearson M."/>
            <person name="Priest M."/>
            <person name="Roberts A."/>
            <person name="Saif S."/>
            <person name="Shea T."/>
            <person name="Sisk P."/>
            <person name="Sykes S."/>
            <person name="Wortman J."/>
            <person name="Nusbaum C."/>
            <person name="Birren B."/>
        </authorList>
    </citation>
    <scope>NUCLEOTIDE SEQUENCE [LARGE SCALE GENOMIC DNA]</scope>
    <source>
        <strain evidence="2 3">ANC 3994</strain>
    </source>
</reference>
<organism evidence="2 3">
    <name type="scientific">Acinetobacter bohemicus ANC 3994</name>
    <dbReference type="NCBI Taxonomy" id="1217715"/>
    <lineage>
        <taxon>Bacteria</taxon>
        <taxon>Pseudomonadati</taxon>
        <taxon>Pseudomonadota</taxon>
        <taxon>Gammaproteobacteria</taxon>
        <taxon>Moraxellales</taxon>
        <taxon>Moraxellaceae</taxon>
        <taxon>Acinetobacter</taxon>
    </lineage>
</organism>
<dbReference type="RefSeq" id="WP_004650326.1">
    <property type="nucleotide sequence ID" value="NZ_KB849171.1"/>
</dbReference>
<sequence>MKNYLQLIVMLSISTSSIAAIDVYPNPNLTDPSLATTFASQLRNMKIREIEDVIKGECNQFKEYVYLSIQNWESFKNQTKSADEAQQYSQRLIGEIPYRLSFQYTFPLGINIYSTTEEYIKQATLNTKKIDENSLLNKMYSSCLFANNTKYFEILSSTKYLRGNQSPFISENDMLVMFDPSNSLLKSLNPLPSKEDKLTPPNMNKAINFKPIELVMARMLINQDIRNSFIASNIRWIDYKKASFTMQKRFSKFMEEGGRNKDFAKIASLVKTLSPKITNNDENYLMATEAEILNVMNNSSLFEDPVFSKNLKDTLKKFNY</sequence>
<protein>
    <recommendedName>
        <fullName evidence="4">Imelysin-like domain-containing protein</fullName>
    </recommendedName>
</protein>
<feature type="signal peptide" evidence="1">
    <location>
        <begin position="1"/>
        <end position="19"/>
    </location>
</feature>
<dbReference type="Proteomes" id="UP000013086">
    <property type="component" value="Unassembled WGS sequence"/>
</dbReference>
<dbReference type="eggNOG" id="ENOG5031SC9">
    <property type="taxonomic scope" value="Bacteria"/>
</dbReference>
<evidence type="ECO:0008006" key="4">
    <source>
        <dbReference type="Google" id="ProtNLM"/>
    </source>
</evidence>
<gene>
    <name evidence="2" type="ORF">F994_00156</name>
</gene>
<dbReference type="EMBL" id="APOH01000004">
    <property type="protein sequence ID" value="ENU21312.1"/>
    <property type="molecule type" value="Genomic_DNA"/>
</dbReference>
<dbReference type="PATRIC" id="fig|1217715.3.peg.146"/>
<dbReference type="OrthoDB" id="6712310at2"/>
<proteinExistence type="predicted"/>
<accession>N8QHE7</accession>
<evidence type="ECO:0000313" key="2">
    <source>
        <dbReference type="EMBL" id="ENU21312.1"/>
    </source>
</evidence>
<comment type="caution">
    <text evidence="2">The sequence shown here is derived from an EMBL/GenBank/DDBJ whole genome shotgun (WGS) entry which is preliminary data.</text>
</comment>
<evidence type="ECO:0000313" key="3">
    <source>
        <dbReference type="Proteomes" id="UP000013086"/>
    </source>
</evidence>
<evidence type="ECO:0000256" key="1">
    <source>
        <dbReference type="SAM" id="SignalP"/>
    </source>
</evidence>
<dbReference type="HOGENOM" id="CLU_873261_0_0_6"/>
<keyword evidence="1" id="KW-0732">Signal</keyword>
<dbReference type="AlphaFoldDB" id="N8QHE7"/>
<feature type="chain" id="PRO_5004130616" description="Imelysin-like domain-containing protein" evidence="1">
    <location>
        <begin position="20"/>
        <end position="320"/>
    </location>
</feature>
<name>N8QHE7_9GAMM</name>